<dbReference type="EMBL" id="CP096115">
    <property type="protein sequence ID" value="UUX93837.1"/>
    <property type="molecule type" value="Genomic_DNA"/>
</dbReference>
<gene>
    <name evidence="1" type="ORF">L6E24_03140</name>
</gene>
<reference evidence="1" key="1">
    <citation type="submission" date="2022-04" db="EMBL/GenBank/DDBJ databases">
        <title>Complete genome of Methanoplanus endosymbiosus DSM 3599.</title>
        <authorList>
            <person name="Chen S.-C."/>
            <person name="You Y.-T."/>
            <person name="Zhou Y.-Z."/>
            <person name="Lai M.-C."/>
        </authorList>
    </citation>
    <scope>NUCLEOTIDE SEQUENCE</scope>
    <source>
        <strain evidence="1">DSM 3599</strain>
    </source>
</reference>
<proteinExistence type="predicted"/>
<sequence>MQSDFEVGGFHMNSFIRPQRLFTMDKILVRYSAGKLCKSKIKEVENTLIRIFTS</sequence>
<dbReference type="KEGG" id="mend:L6E24_03140"/>
<evidence type="ECO:0000313" key="1">
    <source>
        <dbReference type="EMBL" id="UUX93837.1"/>
    </source>
</evidence>
<protein>
    <submittedName>
        <fullName evidence="1">Uncharacterized protein</fullName>
    </submittedName>
</protein>
<evidence type="ECO:0000313" key="2">
    <source>
        <dbReference type="Proteomes" id="UP001060368"/>
    </source>
</evidence>
<organism evidence="1 2">
    <name type="scientific">Methanoplanus endosymbiosus</name>
    <dbReference type="NCBI Taxonomy" id="33865"/>
    <lineage>
        <taxon>Archaea</taxon>
        <taxon>Methanobacteriati</taxon>
        <taxon>Methanobacteriota</taxon>
        <taxon>Stenosarchaea group</taxon>
        <taxon>Methanomicrobia</taxon>
        <taxon>Methanomicrobiales</taxon>
        <taxon>Methanomicrobiaceae</taxon>
        <taxon>Methanoplanus</taxon>
    </lineage>
</organism>
<accession>A0A9E7THX7</accession>
<dbReference type="AlphaFoldDB" id="A0A9E7THX7"/>
<keyword evidence="2" id="KW-1185">Reference proteome</keyword>
<dbReference type="Proteomes" id="UP001060368">
    <property type="component" value="Chromosome"/>
</dbReference>
<name>A0A9E7THX7_9EURY</name>